<evidence type="ECO:0000313" key="3">
    <source>
        <dbReference type="Proteomes" id="UP000700596"/>
    </source>
</evidence>
<dbReference type="Proteomes" id="UP000700596">
    <property type="component" value="Unassembled WGS sequence"/>
</dbReference>
<keyword evidence="1" id="KW-0732">Signal</keyword>
<accession>A0A9P9DC06</accession>
<dbReference type="EMBL" id="JAGMWT010000015">
    <property type="protein sequence ID" value="KAH7116187.1"/>
    <property type="molecule type" value="Genomic_DNA"/>
</dbReference>
<dbReference type="AlphaFoldDB" id="A0A9P9DC06"/>
<protein>
    <submittedName>
        <fullName evidence="2">Uncharacterized protein</fullName>
    </submittedName>
</protein>
<evidence type="ECO:0000256" key="1">
    <source>
        <dbReference type="SAM" id="SignalP"/>
    </source>
</evidence>
<keyword evidence="3" id="KW-1185">Reference proteome</keyword>
<gene>
    <name evidence="2" type="ORF">B0J11DRAFT_584219</name>
</gene>
<proteinExistence type="predicted"/>
<comment type="caution">
    <text evidence="2">The sequence shown here is derived from an EMBL/GenBank/DDBJ whole genome shotgun (WGS) entry which is preliminary data.</text>
</comment>
<organism evidence="2 3">
    <name type="scientific">Dendryphion nanum</name>
    <dbReference type="NCBI Taxonomy" id="256645"/>
    <lineage>
        <taxon>Eukaryota</taxon>
        <taxon>Fungi</taxon>
        <taxon>Dikarya</taxon>
        <taxon>Ascomycota</taxon>
        <taxon>Pezizomycotina</taxon>
        <taxon>Dothideomycetes</taxon>
        <taxon>Pleosporomycetidae</taxon>
        <taxon>Pleosporales</taxon>
        <taxon>Torulaceae</taxon>
        <taxon>Dendryphion</taxon>
    </lineage>
</organism>
<feature type="chain" id="PRO_5040248054" evidence="1">
    <location>
        <begin position="18"/>
        <end position="124"/>
    </location>
</feature>
<evidence type="ECO:0000313" key="2">
    <source>
        <dbReference type="EMBL" id="KAH7116187.1"/>
    </source>
</evidence>
<reference evidence="2" key="1">
    <citation type="journal article" date="2021" name="Nat. Commun.">
        <title>Genetic determinants of endophytism in the Arabidopsis root mycobiome.</title>
        <authorList>
            <person name="Mesny F."/>
            <person name="Miyauchi S."/>
            <person name="Thiergart T."/>
            <person name="Pickel B."/>
            <person name="Atanasova L."/>
            <person name="Karlsson M."/>
            <person name="Huettel B."/>
            <person name="Barry K.W."/>
            <person name="Haridas S."/>
            <person name="Chen C."/>
            <person name="Bauer D."/>
            <person name="Andreopoulos W."/>
            <person name="Pangilinan J."/>
            <person name="LaButti K."/>
            <person name="Riley R."/>
            <person name="Lipzen A."/>
            <person name="Clum A."/>
            <person name="Drula E."/>
            <person name="Henrissat B."/>
            <person name="Kohler A."/>
            <person name="Grigoriev I.V."/>
            <person name="Martin F.M."/>
            <person name="Hacquard S."/>
        </authorList>
    </citation>
    <scope>NUCLEOTIDE SEQUENCE</scope>
    <source>
        <strain evidence="2">MPI-CAGE-CH-0243</strain>
    </source>
</reference>
<sequence length="124" mass="13850">MKVFTLMSPIFITMAVALPTDTIMPFSTLDVSSNTADLKIRQWGNCNKCEAEYIKHCIDGIPLLTAGALLDCKRKICYSRGMSCNECRFCWHKAIAENNLDIEMETTAEIENKETGKDAGKYSA</sequence>
<feature type="signal peptide" evidence="1">
    <location>
        <begin position="1"/>
        <end position="17"/>
    </location>
</feature>
<name>A0A9P9DC06_9PLEO</name>